<evidence type="ECO:0000256" key="8">
    <source>
        <dbReference type="ARBA" id="ARBA00063934"/>
    </source>
</evidence>
<evidence type="ECO:0000256" key="10">
    <source>
        <dbReference type="RuleBase" id="RU369116"/>
    </source>
</evidence>
<reference evidence="13" key="1">
    <citation type="submission" date="2018-12" db="EMBL/GenBank/DDBJ databases">
        <authorList>
            <person name="Sun L."/>
            <person name="Chen Z."/>
        </authorList>
    </citation>
    <scope>NUCLEOTIDE SEQUENCE [LARGE SCALE GENOMIC DNA]</scope>
    <source>
        <strain evidence="13">3-2-2</strain>
    </source>
</reference>
<dbReference type="InterPro" id="IPR017871">
    <property type="entry name" value="ABC_transporter-like_CS"/>
</dbReference>
<evidence type="ECO:0000313" key="13">
    <source>
        <dbReference type="EMBL" id="RST74105.1"/>
    </source>
</evidence>
<dbReference type="Proteomes" id="UP000287156">
    <property type="component" value="Unassembled WGS sequence"/>
</dbReference>
<dbReference type="SUPFAM" id="SSF54631">
    <property type="entry name" value="CBS-domain pair"/>
    <property type="match status" value="1"/>
</dbReference>
<dbReference type="InterPro" id="IPR003593">
    <property type="entry name" value="AAA+_ATPase"/>
</dbReference>
<dbReference type="Gene3D" id="3.40.50.300">
    <property type="entry name" value="P-loop containing nucleotide triphosphate hydrolases"/>
    <property type="match status" value="1"/>
</dbReference>
<dbReference type="EC" id="7.6.2.9" evidence="10"/>
<dbReference type="AlphaFoldDB" id="A0A429XZ81"/>
<dbReference type="InterPro" id="IPR000644">
    <property type="entry name" value="CBS_dom"/>
</dbReference>
<dbReference type="GO" id="GO:0016887">
    <property type="term" value="F:ATP hydrolysis activity"/>
    <property type="evidence" value="ECO:0007669"/>
    <property type="project" value="UniProtKB-UniRule"/>
</dbReference>
<accession>A0A429XZ81</accession>
<evidence type="ECO:0000256" key="4">
    <source>
        <dbReference type="ARBA" id="ARBA00022741"/>
    </source>
</evidence>
<evidence type="ECO:0000256" key="5">
    <source>
        <dbReference type="ARBA" id="ARBA00022840"/>
    </source>
</evidence>
<dbReference type="CDD" id="cd03295">
    <property type="entry name" value="ABC_OpuCA_Osmoprotection"/>
    <property type="match status" value="1"/>
</dbReference>
<feature type="domain" description="ABC transporter" evidence="11">
    <location>
        <begin position="2"/>
        <end position="237"/>
    </location>
</feature>
<dbReference type="Gene3D" id="3.10.580.10">
    <property type="entry name" value="CBS-domain"/>
    <property type="match status" value="1"/>
</dbReference>
<comment type="caution">
    <text evidence="13">The sequence shown here is derived from an EMBL/GenBank/DDBJ whole genome shotgun (WGS) entry which is preliminary data.</text>
</comment>
<dbReference type="Pfam" id="PF00005">
    <property type="entry name" value="ABC_tran"/>
    <property type="match status" value="1"/>
</dbReference>
<dbReference type="GO" id="GO:0005524">
    <property type="term" value="F:ATP binding"/>
    <property type="evidence" value="ECO:0007669"/>
    <property type="project" value="UniProtKB-UniRule"/>
</dbReference>
<dbReference type="GO" id="GO:0015418">
    <property type="term" value="F:ABC-type quaternary ammonium compound transporting activity"/>
    <property type="evidence" value="ECO:0007669"/>
    <property type="project" value="UniProtKB-EC"/>
</dbReference>
<dbReference type="PROSITE" id="PS50893">
    <property type="entry name" value="ABC_TRANSPORTER_2"/>
    <property type="match status" value="1"/>
</dbReference>
<comment type="subunit">
    <text evidence="8">The complex is composed of two ATP-binding proteins (OpuCA), two transmembrane proteins (OpuCB and OpuCD) and a solute-binding protein (OpuCC).</text>
</comment>
<evidence type="ECO:0000256" key="9">
    <source>
        <dbReference type="PROSITE-ProRule" id="PRU00703"/>
    </source>
</evidence>
<dbReference type="PANTHER" id="PTHR43117">
    <property type="entry name" value="OSMOPROTECTANT IMPORT ATP-BINDING PROTEIN OSMV"/>
    <property type="match status" value="1"/>
</dbReference>
<comment type="subcellular location">
    <subcellularLocation>
        <location evidence="10">Cell inner membrane</location>
        <topology evidence="10">Peripheral membrane protein</topology>
    </subcellularLocation>
</comment>
<dbReference type="OrthoDB" id="9802264at2"/>
<protein>
    <recommendedName>
        <fullName evidence="10">Quaternary amine transport ATP-binding protein</fullName>
        <ecNumber evidence="10">7.6.2.9</ecNumber>
    </recommendedName>
</protein>
<name>A0A429XZ81_9BACI</name>
<keyword evidence="3" id="KW-0677">Repeat</keyword>
<gene>
    <name evidence="13" type="ORF">D4T97_010505</name>
</gene>
<dbReference type="Pfam" id="PF00571">
    <property type="entry name" value="CBS"/>
    <property type="match status" value="2"/>
</dbReference>
<keyword evidence="10" id="KW-1003">Cell membrane</keyword>
<keyword evidence="2 10" id="KW-0813">Transport</keyword>
<dbReference type="FunFam" id="3.40.50.300:FF:000425">
    <property type="entry name" value="Probable ABC transporter, ATP-binding subunit"/>
    <property type="match status" value="1"/>
</dbReference>
<dbReference type="SMART" id="SM00116">
    <property type="entry name" value="CBS"/>
    <property type="match status" value="2"/>
</dbReference>
<evidence type="ECO:0000256" key="3">
    <source>
        <dbReference type="ARBA" id="ARBA00022737"/>
    </source>
</evidence>
<evidence type="ECO:0000256" key="7">
    <source>
        <dbReference type="ARBA" id="ARBA00052482"/>
    </source>
</evidence>
<evidence type="ECO:0000256" key="2">
    <source>
        <dbReference type="ARBA" id="ARBA00022448"/>
    </source>
</evidence>
<dbReference type="GO" id="GO:0031460">
    <property type="term" value="P:glycine betaine transport"/>
    <property type="evidence" value="ECO:0007669"/>
    <property type="project" value="InterPro"/>
</dbReference>
<dbReference type="PROSITE" id="PS00211">
    <property type="entry name" value="ABC_TRANSPORTER_1"/>
    <property type="match status" value="1"/>
</dbReference>
<dbReference type="RefSeq" id="WP_126050438.1">
    <property type="nucleotide sequence ID" value="NZ_QYTV02000004.1"/>
</dbReference>
<evidence type="ECO:0000313" key="14">
    <source>
        <dbReference type="Proteomes" id="UP000287156"/>
    </source>
</evidence>
<evidence type="ECO:0000259" key="11">
    <source>
        <dbReference type="PROSITE" id="PS50893"/>
    </source>
</evidence>
<sequence>MIEFQNVFKQYDGGQVVLKDINLVCEKGEITVLIGPSGCGKTTTMKLINRLINPTRGNVLIDGTDNSHINPVQLRREIGYVIQNTGLFPHMTIERNVGVVPNLLKWEKSRINERVDELLNLVGLDPKMYKSRYPYELSGGQQQRIGVIRALAAEPAIILMDEPFSALDPITREQLQEELIRLQKEIKKTIVFVTHDMDEALKIADKIVLMKDGSIVQSGSPEEILRRPANDFVKNFIGKKRLKEALEIPSVADVMVRKPATIFPSRGLAVAMKMMESKQVDSLVVVDDDSHIKGYVSIYDISREFENEKKQVKDIMQPFQHIIGPDTLLSEAVQILDESKLSYIPVAKPDRTLLGLVTRGSIVGHMRDVYSLDGSRGA</sequence>
<dbReference type="NCBIfam" id="TIGR01186">
    <property type="entry name" value="proV"/>
    <property type="match status" value="1"/>
</dbReference>
<dbReference type="PROSITE" id="PS51371">
    <property type="entry name" value="CBS"/>
    <property type="match status" value="2"/>
</dbReference>
<keyword evidence="10" id="KW-0472">Membrane</keyword>
<dbReference type="SMART" id="SM00382">
    <property type="entry name" value="AAA"/>
    <property type="match status" value="1"/>
</dbReference>
<organism evidence="13 14">
    <name type="scientific">Siminovitchia acidinfaciens</name>
    <dbReference type="NCBI Taxonomy" id="2321395"/>
    <lineage>
        <taxon>Bacteria</taxon>
        <taxon>Bacillati</taxon>
        <taxon>Bacillota</taxon>
        <taxon>Bacilli</taxon>
        <taxon>Bacillales</taxon>
        <taxon>Bacillaceae</taxon>
        <taxon>Siminovitchia</taxon>
    </lineage>
</organism>
<dbReference type="SUPFAM" id="SSF52540">
    <property type="entry name" value="P-loop containing nucleoside triphosphate hydrolases"/>
    <property type="match status" value="1"/>
</dbReference>
<keyword evidence="5 10" id="KW-0067">ATP-binding</keyword>
<keyword evidence="4 10" id="KW-0547">Nucleotide-binding</keyword>
<dbReference type="GO" id="GO:0006865">
    <property type="term" value="P:amino acid transport"/>
    <property type="evidence" value="ECO:0007669"/>
    <property type="project" value="UniProtKB-UniRule"/>
</dbReference>
<proteinExistence type="inferred from homology"/>
<feature type="domain" description="CBS" evidence="12">
    <location>
        <begin position="316"/>
        <end position="374"/>
    </location>
</feature>
<dbReference type="PANTHER" id="PTHR43117:SF4">
    <property type="entry name" value="OSMOPROTECTANT IMPORT ATP-BINDING PROTEIN OSMV"/>
    <property type="match status" value="1"/>
</dbReference>
<dbReference type="InterPro" id="IPR027417">
    <property type="entry name" value="P-loop_NTPase"/>
</dbReference>
<keyword evidence="6 9" id="KW-0129">CBS domain</keyword>
<comment type="subunit">
    <text evidence="10">The complex is probably composed of two ATP-binding proteins, two transmembrane proteins and a solute-binding protein.</text>
</comment>
<dbReference type="GO" id="GO:0005886">
    <property type="term" value="C:plasma membrane"/>
    <property type="evidence" value="ECO:0007669"/>
    <property type="project" value="UniProtKB-SubCell"/>
</dbReference>
<dbReference type="InterPro" id="IPR005892">
    <property type="entry name" value="Gly-betaine_transp_ATP-bd"/>
</dbReference>
<evidence type="ECO:0000259" key="12">
    <source>
        <dbReference type="PROSITE" id="PS51371"/>
    </source>
</evidence>
<comment type="catalytic activity">
    <reaction evidence="7">
        <text>a quaternary ammonium(out) + ATP + H2O = a quaternary ammonium(in) + ADP + phosphate + H(+)</text>
        <dbReference type="Rhea" id="RHEA:11036"/>
        <dbReference type="ChEBI" id="CHEBI:15377"/>
        <dbReference type="ChEBI" id="CHEBI:15378"/>
        <dbReference type="ChEBI" id="CHEBI:30616"/>
        <dbReference type="ChEBI" id="CHEBI:35267"/>
        <dbReference type="ChEBI" id="CHEBI:43474"/>
        <dbReference type="ChEBI" id="CHEBI:456216"/>
        <dbReference type="EC" id="7.6.2.9"/>
    </reaction>
</comment>
<dbReference type="InterPro" id="IPR003439">
    <property type="entry name" value="ABC_transporter-like_ATP-bd"/>
</dbReference>
<dbReference type="InterPro" id="IPR046342">
    <property type="entry name" value="CBS_dom_sf"/>
</dbReference>
<evidence type="ECO:0000256" key="1">
    <source>
        <dbReference type="ARBA" id="ARBA00005417"/>
    </source>
</evidence>
<keyword evidence="14" id="KW-1185">Reference proteome</keyword>
<keyword evidence="10" id="KW-0997">Cell inner membrane</keyword>
<evidence type="ECO:0000256" key="6">
    <source>
        <dbReference type="ARBA" id="ARBA00023122"/>
    </source>
</evidence>
<dbReference type="EMBL" id="QYTV02000004">
    <property type="protein sequence ID" value="RST74105.1"/>
    <property type="molecule type" value="Genomic_DNA"/>
</dbReference>
<comment type="similarity">
    <text evidence="1 10">Belongs to the ABC transporter superfamily.</text>
</comment>
<feature type="domain" description="CBS" evidence="12">
    <location>
        <begin position="255"/>
        <end position="312"/>
    </location>
</feature>